<organism evidence="1 2">
    <name type="scientific">Solanum bulbocastanum</name>
    <name type="common">Wild potato</name>
    <dbReference type="NCBI Taxonomy" id="147425"/>
    <lineage>
        <taxon>Eukaryota</taxon>
        <taxon>Viridiplantae</taxon>
        <taxon>Streptophyta</taxon>
        <taxon>Embryophyta</taxon>
        <taxon>Tracheophyta</taxon>
        <taxon>Spermatophyta</taxon>
        <taxon>Magnoliopsida</taxon>
        <taxon>eudicotyledons</taxon>
        <taxon>Gunneridae</taxon>
        <taxon>Pentapetalae</taxon>
        <taxon>asterids</taxon>
        <taxon>lamiids</taxon>
        <taxon>Solanales</taxon>
        <taxon>Solanaceae</taxon>
        <taxon>Solanoideae</taxon>
        <taxon>Solaneae</taxon>
        <taxon>Solanum</taxon>
    </lineage>
</organism>
<reference evidence="1 2" key="1">
    <citation type="submission" date="2024-02" db="EMBL/GenBank/DDBJ databases">
        <title>de novo genome assembly of Solanum bulbocastanum strain 11H21.</title>
        <authorList>
            <person name="Hosaka A.J."/>
        </authorList>
    </citation>
    <scope>NUCLEOTIDE SEQUENCE [LARGE SCALE GENOMIC DNA]</scope>
    <source>
        <tissue evidence="1">Young leaves</tissue>
    </source>
</reference>
<evidence type="ECO:0000313" key="1">
    <source>
        <dbReference type="EMBL" id="KAK6797603.1"/>
    </source>
</evidence>
<dbReference type="Proteomes" id="UP001371456">
    <property type="component" value="Unassembled WGS sequence"/>
</dbReference>
<name>A0AAN8U7Z6_SOLBU</name>
<proteinExistence type="predicted"/>
<accession>A0AAN8U7Z6</accession>
<gene>
    <name evidence="1" type="ORF">RDI58_005305</name>
</gene>
<evidence type="ECO:0000313" key="2">
    <source>
        <dbReference type="Proteomes" id="UP001371456"/>
    </source>
</evidence>
<dbReference type="AlphaFoldDB" id="A0AAN8U7Z6"/>
<sequence>MIHWKFLQNRIVFLIL</sequence>
<comment type="caution">
    <text evidence="1">The sequence shown here is derived from an EMBL/GenBank/DDBJ whole genome shotgun (WGS) entry which is preliminary data.</text>
</comment>
<protein>
    <submittedName>
        <fullName evidence="1">Uncharacterized protein</fullName>
    </submittedName>
</protein>
<dbReference type="EMBL" id="JBANQN010000002">
    <property type="protein sequence ID" value="KAK6797603.1"/>
    <property type="molecule type" value="Genomic_DNA"/>
</dbReference>
<keyword evidence="2" id="KW-1185">Reference proteome</keyword>